<dbReference type="Proteomes" id="UP000187059">
    <property type="component" value="Chromosome"/>
</dbReference>
<dbReference type="InterPro" id="IPR025484">
    <property type="entry name" value="DUF4376"/>
</dbReference>
<keyword evidence="3" id="KW-1185">Reference proteome</keyword>
<dbReference type="KEGG" id="paby:Ga0080574_TMP879"/>
<proteinExistence type="predicted"/>
<dbReference type="RefSeq" id="WP_083716769.1">
    <property type="nucleotide sequence ID" value="NZ_CP015093.1"/>
</dbReference>
<evidence type="ECO:0000259" key="1">
    <source>
        <dbReference type="Pfam" id="PF14301"/>
    </source>
</evidence>
<evidence type="ECO:0000313" key="3">
    <source>
        <dbReference type="Proteomes" id="UP000187059"/>
    </source>
</evidence>
<name>A0A1P8UP87_9RHOB</name>
<accession>A0A1P8UP87</accession>
<organism evidence="2 3">
    <name type="scientific">Salipiger abyssi</name>
    <dbReference type="NCBI Taxonomy" id="1250539"/>
    <lineage>
        <taxon>Bacteria</taxon>
        <taxon>Pseudomonadati</taxon>
        <taxon>Pseudomonadota</taxon>
        <taxon>Alphaproteobacteria</taxon>
        <taxon>Rhodobacterales</taxon>
        <taxon>Roseobacteraceae</taxon>
        <taxon>Salipiger</taxon>
    </lineage>
</organism>
<protein>
    <submittedName>
        <fullName evidence="2">Putative DUF4376 protein</fullName>
    </submittedName>
</protein>
<dbReference type="STRING" id="1250539.Ga0080574_TMP879"/>
<feature type="domain" description="DUF4376" evidence="1">
    <location>
        <begin position="19"/>
        <end position="120"/>
    </location>
</feature>
<evidence type="ECO:0000313" key="2">
    <source>
        <dbReference type="EMBL" id="APZ51213.1"/>
    </source>
</evidence>
<reference evidence="2 3" key="1">
    <citation type="submission" date="2016-04" db="EMBL/GenBank/DDBJ databases">
        <title>Deep-sea bacteria in the southern Pacific.</title>
        <authorList>
            <person name="Tang K."/>
        </authorList>
    </citation>
    <scope>NUCLEOTIDE SEQUENCE [LARGE SCALE GENOMIC DNA]</scope>
    <source>
        <strain evidence="2 3">JLT2014</strain>
    </source>
</reference>
<gene>
    <name evidence="2" type="ORF">Ga0080574_TMP879</name>
</gene>
<dbReference type="AlphaFoldDB" id="A0A1P8UP87"/>
<dbReference type="Pfam" id="PF14301">
    <property type="entry name" value="DUF4376"/>
    <property type="match status" value="1"/>
</dbReference>
<dbReference type="EMBL" id="CP015093">
    <property type="protein sequence ID" value="APZ51213.1"/>
    <property type="molecule type" value="Genomic_DNA"/>
</dbReference>
<dbReference type="OrthoDB" id="7870359at2"/>
<sequence length="136" mass="14646">MSNIDLTRIITAEDKTAAEQARRKSALHAERSRRVEAGTVLALSFGSIPVQGRAFDQSVILGLSQRAAALQSAGDTTTTLTYRDAENAMHELTAAQFLELAAAATAWIEAVMQASWTMIDSGQIPADFAEDAHWPT</sequence>